<comment type="caution">
    <text evidence="1">The sequence shown here is derived from an EMBL/GenBank/DDBJ whole genome shotgun (WGS) entry which is preliminary data.</text>
</comment>
<evidence type="ECO:0000313" key="1">
    <source>
        <dbReference type="EMBL" id="NYD32776.1"/>
    </source>
</evidence>
<keyword evidence="2" id="KW-1185">Reference proteome</keyword>
<dbReference type="Proteomes" id="UP000582231">
    <property type="component" value="Unassembled WGS sequence"/>
</dbReference>
<proteinExistence type="predicted"/>
<gene>
    <name evidence="1" type="ORF">BJ958_004322</name>
</gene>
<accession>A0A852RU79</accession>
<dbReference type="AlphaFoldDB" id="A0A852RU79"/>
<evidence type="ECO:0000313" key="2">
    <source>
        <dbReference type="Proteomes" id="UP000582231"/>
    </source>
</evidence>
<organism evidence="1 2">
    <name type="scientific">Nocardioides kongjuensis</name>
    <dbReference type="NCBI Taxonomy" id="349522"/>
    <lineage>
        <taxon>Bacteria</taxon>
        <taxon>Bacillati</taxon>
        <taxon>Actinomycetota</taxon>
        <taxon>Actinomycetes</taxon>
        <taxon>Propionibacteriales</taxon>
        <taxon>Nocardioidaceae</taxon>
        <taxon>Nocardioides</taxon>
    </lineage>
</organism>
<sequence length="44" mass="4598">MSVGNDGAAVKFVRQRGSFRTGYFGGKDVKAGSTRLTAEFAGSL</sequence>
<protein>
    <submittedName>
        <fullName evidence="1">Uncharacterized protein</fullName>
    </submittedName>
</protein>
<name>A0A852RU79_9ACTN</name>
<reference evidence="1 2" key="1">
    <citation type="submission" date="2020-07" db="EMBL/GenBank/DDBJ databases">
        <title>Sequencing the genomes of 1000 actinobacteria strains.</title>
        <authorList>
            <person name="Klenk H.-P."/>
        </authorList>
    </citation>
    <scope>NUCLEOTIDE SEQUENCE [LARGE SCALE GENOMIC DNA]</scope>
    <source>
        <strain evidence="1 2">DSM 19082</strain>
    </source>
</reference>
<dbReference type="EMBL" id="JACCBF010000001">
    <property type="protein sequence ID" value="NYD32776.1"/>
    <property type="molecule type" value="Genomic_DNA"/>
</dbReference>